<dbReference type="PANTHER" id="PTHR28532">
    <property type="entry name" value="GEO13458P1"/>
    <property type="match status" value="1"/>
</dbReference>
<feature type="region of interest" description="Disordered" evidence="1">
    <location>
        <begin position="176"/>
        <end position="205"/>
    </location>
</feature>
<feature type="region of interest" description="Disordered" evidence="1">
    <location>
        <begin position="98"/>
        <end position="143"/>
    </location>
</feature>
<evidence type="ECO:0000313" key="3">
    <source>
        <dbReference type="Proteomes" id="UP001165160"/>
    </source>
</evidence>
<dbReference type="Proteomes" id="UP001165160">
    <property type="component" value="Unassembled WGS sequence"/>
</dbReference>
<reference evidence="3" key="1">
    <citation type="journal article" date="2023" name="Commun. Biol.">
        <title>Genome analysis of Parmales, the sister group of diatoms, reveals the evolutionary specialization of diatoms from phago-mixotrophs to photoautotrophs.</title>
        <authorList>
            <person name="Ban H."/>
            <person name="Sato S."/>
            <person name="Yoshikawa S."/>
            <person name="Yamada K."/>
            <person name="Nakamura Y."/>
            <person name="Ichinomiya M."/>
            <person name="Sato N."/>
            <person name="Blanc-Mathieu R."/>
            <person name="Endo H."/>
            <person name="Kuwata A."/>
            <person name="Ogata H."/>
        </authorList>
    </citation>
    <scope>NUCLEOTIDE SEQUENCE [LARGE SCALE GENOMIC DNA]</scope>
    <source>
        <strain evidence="3">NIES 3699</strain>
    </source>
</reference>
<dbReference type="AlphaFoldDB" id="A0A9W7CP95"/>
<organism evidence="2 3">
    <name type="scientific">Triparma verrucosa</name>
    <dbReference type="NCBI Taxonomy" id="1606542"/>
    <lineage>
        <taxon>Eukaryota</taxon>
        <taxon>Sar</taxon>
        <taxon>Stramenopiles</taxon>
        <taxon>Ochrophyta</taxon>
        <taxon>Bolidophyceae</taxon>
        <taxon>Parmales</taxon>
        <taxon>Triparmaceae</taxon>
        <taxon>Triparma</taxon>
    </lineage>
</organism>
<name>A0A9W7CP95_9STRA</name>
<dbReference type="InterPro" id="IPR052436">
    <property type="entry name" value="LTO1_adapter"/>
</dbReference>
<accession>A0A9W7CP95</accession>
<dbReference type="EMBL" id="BRXX01000382">
    <property type="protein sequence ID" value="GMI08504.1"/>
    <property type="molecule type" value="Genomic_DNA"/>
</dbReference>
<gene>
    <name evidence="2" type="ORF">TrVE_jg6694</name>
</gene>
<feature type="compositionally biased region" description="Gly residues" evidence="1">
    <location>
        <begin position="98"/>
        <end position="111"/>
    </location>
</feature>
<feature type="compositionally biased region" description="Basic and acidic residues" evidence="1">
    <location>
        <begin position="114"/>
        <end position="134"/>
    </location>
</feature>
<sequence length="205" mass="21570">MSDFDIDAILAIETAASKRGEEAGIVEGHAAAVEDGRNLGIMKAWEVGIEIGFYSGACKYLLENPPASLEVEKQNKLRAMCEGVVRLCREFPRVNDSGVGGGGGGGGGGTRQGNSDKDKNSDVGGDNDKDKDGNNDSGGGREAGEVTHKLQIIRSKFKVICRRIELKSPLDLKEIFGESMAGKGKPKAGSEALANLGENAEGELF</sequence>
<proteinExistence type="predicted"/>
<evidence type="ECO:0000313" key="2">
    <source>
        <dbReference type="EMBL" id="GMI08504.1"/>
    </source>
</evidence>
<keyword evidence="3" id="KW-1185">Reference proteome</keyword>
<evidence type="ECO:0008006" key="4">
    <source>
        <dbReference type="Google" id="ProtNLM"/>
    </source>
</evidence>
<protein>
    <recommendedName>
        <fullName evidence="4">Essential protein Yae1 N-terminal domain-containing protein</fullName>
    </recommendedName>
</protein>
<dbReference type="PANTHER" id="PTHR28532:SF1">
    <property type="entry name" value="ORAL CANCER OVEREXPRESSED 1"/>
    <property type="match status" value="1"/>
</dbReference>
<evidence type="ECO:0000256" key="1">
    <source>
        <dbReference type="SAM" id="MobiDB-lite"/>
    </source>
</evidence>
<comment type="caution">
    <text evidence="2">The sequence shown here is derived from an EMBL/GenBank/DDBJ whole genome shotgun (WGS) entry which is preliminary data.</text>
</comment>